<evidence type="ECO:0000256" key="1">
    <source>
        <dbReference type="SAM" id="MobiDB-lite"/>
    </source>
</evidence>
<proteinExistence type="predicted"/>
<sequence>MDIWNYCFRHLIKLSTLYVPLVCNRADSPSRQLQQQIEWILSRSSFDWLEQPRGPHSINLFASLSNHQLPGSMDKRLLNGMIPFVWSSISCSTLEHDSPYTATTDATPTVGHSHHAQLATSTMVSASSTPSSATATHSHAISLDK</sequence>
<dbReference type="Proteomes" id="UP000242381">
    <property type="component" value="Unassembled WGS sequence"/>
</dbReference>
<name>A0A0A1NSU4_RHIZD</name>
<protein>
    <submittedName>
        <fullName evidence="2">Uncharacterized protein</fullName>
    </submittedName>
</protein>
<reference evidence="2 3" key="1">
    <citation type="journal article" date="2016" name="Proc. Natl. Acad. Sci. U.S.A.">
        <title>Lipid metabolic changes in an early divergent fungus govern the establishment of a mutualistic symbiosis with endobacteria.</title>
        <authorList>
            <person name="Lastovetsky O.A."/>
            <person name="Gaspar M.L."/>
            <person name="Mondo S.J."/>
            <person name="LaButti K.M."/>
            <person name="Sandor L."/>
            <person name="Grigoriev I.V."/>
            <person name="Henry S.A."/>
            <person name="Pawlowska T.E."/>
        </authorList>
    </citation>
    <scope>NUCLEOTIDE SEQUENCE [LARGE SCALE GENOMIC DNA]</scope>
    <source>
        <strain evidence="2 3">ATCC 11559</strain>
    </source>
</reference>
<evidence type="ECO:0000313" key="2">
    <source>
        <dbReference type="EMBL" id="ORE23048.1"/>
    </source>
</evidence>
<evidence type="ECO:0000313" key="3">
    <source>
        <dbReference type="Proteomes" id="UP000242381"/>
    </source>
</evidence>
<dbReference type="AlphaFoldDB" id="A0A0A1NSU4"/>
<dbReference type="EMBL" id="KV921261">
    <property type="protein sequence ID" value="ORE23048.1"/>
    <property type="molecule type" value="Genomic_DNA"/>
</dbReference>
<gene>
    <name evidence="2" type="ORF">BCV71DRAFT_287768</name>
</gene>
<organism evidence="2 3">
    <name type="scientific">Rhizopus microsporus</name>
    <dbReference type="NCBI Taxonomy" id="58291"/>
    <lineage>
        <taxon>Eukaryota</taxon>
        <taxon>Fungi</taxon>
        <taxon>Fungi incertae sedis</taxon>
        <taxon>Mucoromycota</taxon>
        <taxon>Mucoromycotina</taxon>
        <taxon>Mucoromycetes</taxon>
        <taxon>Mucorales</taxon>
        <taxon>Mucorineae</taxon>
        <taxon>Rhizopodaceae</taxon>
        <taxon>Rhizopus</taxon>
    </lineage>
</organism>
<feature type="region of interest" description="Disordered" evidence="1">
    <location>
        <begin position="122"/>
        <end position="145"/>
    </location>
</feature>
<accession>A0A0A1NSU4</accession>